<dbReference type="RefSeq" id="WP_104228815.1">
    <property type="nucleotide sequence ID" value="NZ_PSNW01000001.1"/>
</dbReference>
<comment type="similarity">
    <text evidence="1">Belongs to the enoyl-CoA hydratase/isomerase family.</text>
</comment>
<dbReference type="Proteomes" id="UP000238220">
    <property type="component" value="Unassembled WGS sequence"/>
</dbReference>
<dbReference type="NCBIfam" id="NF004858">
    <property type="entry name" value="PRK06213.1"/>
    <property type="match status" value="1"/>
</dbReference>
<dbReference type="AlphaFoldDB" id="A0A2S5TLH8"/>
<dbReference type="InterPro" id="IPR029045">
    <property type="entry name" value="ClpP/crotonase-like_dom_sf"/>
</dbReference>
<dbReference type="PANTHER" id="PTHR11941:SF54">
    <property type="entry name" value="ENOYL-COA HYDRATASE, MITOCHONDRIAL"/>
    <property type="match status" value="1"/>
</dbReference>
<name>A0A2S5TLH8_9GAMM</name>
<evidence type="ECO:0000256" key="1">
    <source>
        <dbReference type="ARBA" id="ARBA00005254"/>
    </source>
</evidence>
<evidence type="ECO:0000313" key="3">
    <source>
        <dbReference type="Proteomes" id="UP000238220"/>
    </source>
</evidence>
<dbReference type="GO" id="GO:0006635">
    <property type="term" value="P:fatty acid beta-oxidation"/>
    <property type="evidence" value="ECO:0007669"/>
    <property type="project" value="TreeGrafter"/>
</dbReference>
<organism evidence="2 3">
    <name type="scientific">Solimonas fluminis</name>
    <dbReference type="NCBI Taxonomy" id="2086571"/>
    <lineage>
        <taxon>Bacteria</taxon>
        <taxon>Pseudomonadati</taxon>
        <taxon>Pseudomonadota</taxon>
        <taxon>Gammaproteobacteria</taxon>
        <taxon>Nevskiales</taxon>
        <taxon>Nevskiaceae</taxon>
        <taxon>Solimonas</taxon>
    </lineage>
</organism>
<dbReference type="GO" id="GO:0004300">
    <property type="term" value="F:enoyl-CoA hydratase activity"/>
    <property type="evidence" value="ECO:0007669"/>
    <property type="project" value="UniProtKB-EC"/>
</dbReference>
<gene>
    <name evidence="2" type="ORF">C3942_02900</name>
</gene>
<dbReference type="OrthoDB" id="8640486at2"/>
<dbReference type="SUPFAM" id="SSF52096">
    <property type="entry name" value="ClpP/crotonase"/>
    <property type="match status" value="1"/>
</dbReference>
<dbReference type="EC" id="4.2.1.17" evidence="2"/>
<reference evidence="2 3" key="1">
    <citation type="submission" date="2018-02" db="EMBL/GenBank/DDBJ databases">
        <title>Genome sequencing of Solimonas sp. HR-BB.</title>
        <authorList>
            <person name="Lee Y."/>
            <person name="Jeon C.O."/>
        </authorList>
    </citation>
    <scope>NUCLEOTIDE SEQUENCE [LARGE SCALE GENOMIC DNA]</scope>
    <source>
        <strain evidence="2 3">HR-BB</strain>
    </source>
</reference>
<protein>
    <submittedName>
        <fullName evidence="2">Enoyl-CoA hydratase</fullName>
        <ecNumber evidence="2">4.2.1.17</ecNumber>
    </submittedName>
</protein>
<dbReference type="PANTHER" id="PTHR11941">
    <property type="entry name" value="ENOYL-COA HYDRATASE-RELATED"/>
    <property type="match status" value="1"/>
</dbReference>
<keyword evidence="2" id="KW-0456">Lyase</keyword>
<accession>A0A2S5TLH8</accession>
<keyword evidence="3" id="KW-1185">Reference proteome</keyword>
<dbReference type="Pfam" id="PF00378">
    <property type="entry name" value="ECH_1"/>
    <property type="match status" value="1"/>
</dbReference>
<dbReference type="CDD" id="cd06558">
    <property type="entry name" value="crotonase-like"/>
    <property type="match status" value="1"/>
</dbReference>
<evidence type="ECO:0000313" key="2">
    <source>
        <dbReference type="EMBL" id="PPE75850.1"/>
    </source>
</evidence>
<dbReference type="InterPro" id="IPR001753">
    <property type="entry name" value="Enoyl-CoA_hydra/iso"/>
</dbReference>
<proteinExistence type="inferred from homology"/>
<sequence length="233" mass="24306">MDELVRYELQDGIATLTMNNGKGNAISPAMLVALNAALDRADADRAAVVLTGREGMFSGGFDLAVMGAGGSPVRELVIGGFLVAERLLKFPRPVVVAAGGHALAMASFLLLSGDLRLGAEGSFKIGANEVAIGLTMPYAATEICRMRLAVTHFGRAVTHAEIFSPAGAVEAGFLDRVVPQDQLLSEARAAAAGLLKLNRPAFAATKLRARAPGLAALRSAIEADEAEFRKMFG</sequence>
<comment type="caution">
    <text evidence="2">The sequence shown here is derived from an EMBL/GenBank/DDBJ whole genome shotgun (WGS) entry which is preliminary data.</text>
</comment>
<dbReference type="Gene3D" id="3.90.226.10">
    <property type="entry name" value="2-enoyl-CoA Hydratase, Chain A, domain 1"/>
    <property type="match status" value="1"/>
</dbReference>
<dbReference type="EMBL" id="PSNW01000001">
    <property type="protein sequence ID" value="PPE75850.1"/>
    <property type="molecule type" value="Genomic_DNA"/>
</dbReference>